<evidence type="ECO:0000313" key="5">
    <source>
        <dbReference type="Proteomes" id="UP000182229"/>
    </source>
</evidence>
<keyword evidence="4" id="KW-0670">Pyruvate</keyword>
<keyword evidence="4" id="KW-0418">Kinase</keyword>
<sequence length="448" mass="49131">MSSPLSSERLAITRAALAHAHLAYARHHPEASPRRQPVHTMYGGAHLFTAQTPQKMGRTAVSALREYAPDGRALAACLGLDEALAERVHARVLAKLEREPVEDFRIDFEDGYGHRSDEEEDGHALTAATEVARGLAEGSLPPFLGIRVKALTEELFDRSARTLGLFFSTLLERTGGRIPPGFVVTLPKVSLTQEVTALVRMLELLETDHGLEPGVLKLELMVETPRALYTPDGRLALPALVEAAHARCVAAHLGPYDYTASLHITAAQQDLLHPACDFARNVMQVSLAGSDVALSDGPTNVLPVAPHKPGAQPLTEAQREENRQVVHRAWRRMYTNTRHALERGFYQGWDLHPAQLPVRYAAVYAFFLEGLDVASRRLKSFVEQAARATRLGEVFDDAATGQGLLNSFLRGLACGAVTEEEARATGLTLEELRGRSFLHILQGRRPPE</sequence>
<evidence type="ECO:0000256" key="3">
    <source>
        <dbReference type="ARBA" id="ARBA00022842"/>
    </source>
</evidence>
<dbReference type="OrthoDB" id="9808769at2"/>
<evidence type="ECO:0000256" key="1">
    <source>
        <dbReference type="ARBA" id="ARBA00001946"/>
    </source>
</evidence>
<dbReference type="PANTHER" id="PTHR32308:SF10">
    <property type="entry name" value="CITRATE LYASE SUBUNIT BETA"/>
    <property type="match status" value="1"/>
</dbReference>
<evidence type="ECO:0000256" key="2">
    <source>
        <dbReference type="ARBA" id="ARBA00022723"/>
    </source>
</evidence>
<dbReference type="GO" id="GO:0016301">
    <property type="term" value="F:kinase activity"/>
    <property type="evidence" value="ECO:0007669"/>
    <property type="project" value="UniProtKB-KW"/>
</dbReference>
<evidence type="ECO:0000313" key="4">
    <source>
        <dbReference type="EMBL" id="OJH42254.1"/>
    </source>
</evidence>
<dbReference type="Pfam" id="PF22484">
    <property type="entry name" value="DUF6986"/>
    <property type="match status" value="1"/>
</dbReference>
<proteinExistence type="predicted"/>
<reference evidence="4 5" key="2">
    <citation type="submission" date="2016-12" db="EMBL/GenBank/DDBJ databases">
        <title>Draft Genome Sequence of Cystobacter ferrugineus Strain Cbfe23.</title>
        <authorList>
            <person name="Akbar S."/>
            <person name="Dowd S.E."/>
            <person name="Stevens D.C."/>
        </authorList>
    </citation>
    <scope>NUCLEOTIDE SEQUENCE [LARGE SCALE GENOMIC DNA]</scope>
    <source>
        <strain evidence="4 5">Cbfe23</strain>
    </source>
</reference>
<dbReference type="InterPro" id="IPR054255">
    <property type="entry name" value="DUF6986"/>
</dbReference>
<dbReference type="InterPro" id="IPR015813">
    <property type="entry name" value="Pyrv/PenolPyrv_kinase-like_dom"/>
</dbReference>
<dbReference type="SUPFAM" id="SSF51621">
    <property type="entry name" value="Phosphoenolpyruvate/pyruvate domain"/>
    <property type="match status" value="1"/>
</dbReference>
<gene>
    <name evidence="4" type="ORF">BON30_03325</name>
</gene>
<name>A0A1L9BIW0_9BACT</name>
<dbReference type="InterPro" id="IPR040442">
    <property type="entry name" value="Pyrv_kinase-like_dom_sf"/>
</dbReference>
<dbReference type="Gene3D" id="3.20.20.60">
    <property type="entry name" value="Phosphoenolpyruvate-binding domains"/>
    <property type="match status" value="1"/>
</dbReference>
<protein>
    <submittedName>
        <fullName evidence="4">Phosphoenolpyruvate kinase</fullName>
    </submittedName>
</protein>
<keyword evidence="5" id="KW-1185">Reference proteome</keyword>
<comment type="cofactor">
    <cofactor evidence="1">
        <name>Mg(2+)</name>
        <dbReference type="ChEBI" id="CHEBI:18420"/>
    </cofactor>
</comment>
<dbReference type="EMBL" id="MPIN01000001">
    <property type="protein sequence ID" value="OJH42254.1"/>
    <property type="molecule type" value="Genomic_DNA"/>
</dbReference>
<dbReference type="GO" id="GO:0006107">
    <property type="term" value="P:oxaloacetate metabolic process"/>
    <property type="evidence" value="ECO:0007669"/>
    <property type="project" value="TreeGrafter"/>
</dbReference>
<dbReference type="AlphaFoldDB" id="A0A1L9BIW0"/>
<dbReference type="GO" id="GO:0000287">
    <property type="term" value="F:magnesium ion binding"/>
    <property type="evidence" value="ECO:0007669"/>
    <property type="project" value="TreeGrafter"/>
</dbReference>
<keyword evidence="3" id="KW-0460">Magnesium</keyword>
<organism evidence="4 5">
    <name type="scientific">Cystobacter ferrugineus</name>
    <dbReference type="NCBI Taxonomy" id="83449"/>
    <lineage>
        <taxon>Bacteria</taxon>
        <taxon>Pseudomonadati</taxon>
        <taxon>Myxococcota</taxon>
        <taxon>Myxococcia</taxon>
        <taxon>Myxococcales</taxon>
        <taxon>Cystobacterineae</taxon>
        <taxon>Archangiaceae</taxon>
        <taxon>Cystobacter</taxon>
    </lineage>
</organism>
<dbReference type="Proteomes" id="UP000182229">
    <property type="component" value="Unassembled WGS sequence"/>
</dbReference>
<reference evidence="5" key="1">
    <citation type="submission" date="2016-11" db="EMBL/GenBank/DDBJ databases">
        <authorList>
            <person name="Shukria A."/>
            <person name="Stevens D.C."/>
        </authorList>
    </citation>
    <scope>NUCLEOTIDE SEQUENCE [LARGE SCALE GENOMIC DNA]</scope>
    <source>
        <strain evidence="5">Cbfe23</strain>
    </source>
</reference>
<dbReference type="RefSeq" id="WP_071896344.1">
    <property type="nucleotide sequence ID" value="NZ_MPIN01000001.1"/>
</dbReference>
<accession>A0A1L9BIW0</accession>
<keyword evidence="2" id="KW-0479">Metal-binding</keyword>
<dbReference type="STRING" id="83449.BON30_03325"/>
<keyword evidence="4" id="KW-0808">Transferase</keyword>
<comment type="caution">
    <text evidence="4">The sequence shown here is derived from an EMBL/GenBank/DDBJ whole genome shotgun (WGS) entry which is preliminary data.</text>
</comment>
<dbReference type="PANTHER" id="PTHR32308">
    <property type="entry name" value="LYASE BETA SUBUNIT, PUTATIVE (AFU_ORTHOLOGUE AFUA_4G13030)-RELATED"/>
    <property type="match status" value="1"/>
</dbReference>